<organism evidence="2 3">
    <name type="scientific">Actinidia chinensis var. chinensis</name>
    <name type="common">Chinese soft-hair kiwi</name>
    <dbReference type="NCBI Taxonomy" id="1590841"/>
    <lineage>
        <taxon>Eukaryota</taxon>
        <taxon>Viridiplantae</taxon>
        <taxon>Streptophyta</taxon>
        <taxon>Embryophyta</taxon>
        <taxon>Tracheophyta</taxon>
        <taxon>Spermatophyta</taxon>
        <taxon>Magnoliopsida</taxon>
        <taxon>eudicotyledons</taxon>
        <taxon>Gunneridae</taxon>
        <taxon>Pentapetalae</taxon>
        <taxon>asterids</taxon>
        <taxon>Ericales</taxon>
        <taxon>Actinidiaceae</taxon>
        <taxon>Actinidia</taxon>
    </lineage>
</organism>
<dbReference type="InParanoid" id="A0A2R6PJU9"/>
<sequence length="92" mass="10545">MTTLGQFVFFCLVFLTLFVVHECNEEGEGYFVKGGISTSKRGSKFFFPKRCYLRNCEGKKCWCCLISKEEFCNADVKYCESICDPTPPKVDP</sequence>
<dbReference type="EMBL" id="NKQK01000024">
    <property type="protein sequence ID" value="PSR92605.1"/>
    <property type="molecule type" value="Genomic_DNA"/>
</dbReference>
<feature type="chain" id="PRO_5015353325" evidence="1">
    <location>
        <begin position="24"/>
        <end position="92"/>
    </location>
</feature>
<reference evidence="3" key="2">
    <citation type="journal article" date="2018" name="BMC Genomics">
        <title>A manually annotated Actinidia chinensis var. chinensis (kiwifruit) genome highlights the challenges associated with draft genomes and gene prediction in plants.</title>
        <authorList>
            <person name="Pilkington S.M."/>
            <person name="Crowhurst R."/>
            <person name="Hilario E."/>
            <person name="Nardozza S."/>
            <person name="Fraser L."/>
            <person name="Peng Y."/>
            <person name="Gunaseelan K."/>
            <person name="Simpson R."/>
            <person name="Tahir J."/>
            <person name="Deroles S.C."/>
            <person name="Templeton K."/>
            <person name="Luo Z."/>
            <person name="Davy M."/>
            <person name="Cheng C."/>
            <person name="McNeilage M."/>
            <person name="Scaglione D."/>
            <person name="Liu Y."/>
            <person name="Zhang Q."/>
            <person name="Datson P."/>
            <person name="De Silva N."/>
            <person name="Gardiner S.E."/>
            <person name="Bassett H."/>
            <person name="Chagne D."/>
            <person name="McCallum J."/>
            <person name="Dzierzon H."/>
            <person name="Deng C."/>
            <person name="Wang Y.Y."/>
            <person name="Barron L."/>
            <person name="Manako K."/>
            <person name="Bowen J."/>
            <person name="Foster T.M."/>
            <person name="Erridge Z.A."/>
            <person name="Tiffin H."/>
            <person name="Waite C.N."/>
            <person name="Davies K.M."/>
            <person name="Grierson E.P."/>
            <person name="Laing W.A."/>
            <person name="Kirk R."/>
            <person name="Chen X."/>
            <person name="Wood M."/>
            <person name="Montefiori M."/>
            <person name="Brummell D.A."/>
            <person name="Schwinn K.E."/>
            <person name="Catanach A."/>
            <person name="Fullerton C."/>
            <person name="Li D."/>
            <person name="Meiyalaghan S."/>
            <person name="Nieuwenhuizen N."/>
            <person name="Read N."/>
            <person name="Prakash R."/>
            <person name="Hunter D."/>
            <person name="Zhang H."/>
            <person name="McKenzie M."/>
            <person name="Knabel M."/>
            <person name="Harris A."/>
            <person name="Allan A.C."/>
            <person name="Gleave A."/>
            <person name="Chen A."/>
            <person name="Janssen B.J."/>
            <person name="Plunkett B."/>
            <person name="Ampomah-Dwamena C."/>
            <person name="Voogd C."/>
            <person name="Leif D."/>
            <person name="Lafferty D."/>
            <person name="Souleyre E.J.F."/>
            <person name="Varkonyi-Gasic E."/>
            <person name="Gambi F."/>
            <person name="Hanley J."/>
            <person name="Yao J.L."/>
            <person name="Cheung J."/>
            <person name="David K.M."/>
            <person name="Warren B."/>
            <person name="Marsh K."/>
            <person name="Snowden K.C."/>
            <person name="Lin-Wang K."/>
            <person name="Brian L."/>
            <person name="Martinez-Sanchez M."/>
            <person name="Wang M."/>
            <person name="Ileperuma N."/>
            <person name="Macnee N."/>
            <person name="Campin R."/>
            <person name="McAtee P."/>
            <person name="Drummond R.S.M."/>
            <person name="Espley R.V."/>
            <person name="Ireland H.S."/>
            <person name="Wu R."/>
            <person name="Atkinson R.G."/>
            <person name="Karunairetnam S."/>
            <person name="Bulley S."/>
            <person name="Chunkath S."/>
            <person name="Hanley Z."/>
            <person name="Storey R."/>
            <person name="Thrimawithana A.H."/>
            <person name="Thomson S."/>
            <person name="David C."/>
            <person name="Testolin R."/>
            <person name="Huang H."/>
            <person name="Hellens R.P."/>
            <person name="Schaffer R.J."/>
        </authorList>
    </citation>
    <scope>NUCLEOTIDE SEQUENCE [LARGE SCALE GENOMIC DNA]</scope>
    <source>
        <strain evidence="3">cv. Red5</strain>
    </source>
</reference>
<dbReference type="AlphaFoldDB" id="A0A2R6PJU9"/>
<keyword evidence="3" id="KW-1185">Reference proteome</keyword>
<gene>
    <name evidence="2" type="ORF">CEY00_Acc33506</name>
</gene>
<dbReference type="Gramene" id="PSR92605">
    <property type="protein sequence ID" value="PSR92605"/>
    <property type="gene ID" value="CEY00_Acc33506"/>
</dbReference>
<feature type="signal peptide" evidence="1">
    <location>
        <begin position="1"/>
        <end position="23"/>
    </location>
</feature>
<name>A0A2R6PJU9_ACTCC</name>
<dbReference type="FunCoup" id="A0A2R6PJU9">
    <property type="interactions" value="1"/>
</dbReference>
<protein>
    <submittedName>
        <fullName evidence="2">EMBRYO SURROUNDING FACTOR 1.1 like</fullName>
    </submittedName>
</protein>
<keyword evidence="1" id="KW-0732">Signal</keyword>
<comment type="caution">
    <text evidence="2">The sequence shown here is derived from an EMBL/GenBank/DDBJ whole genome shotgun (WGS) entry which is preliminary data.</text>
</comment>
<evidence type="ECO:0000256" key="1">
    <source>
        <dbReference type="SAM" id="SignalP"/>
    </source>
</evidence>
<evidence type="ECO:0000313" key="2">
    <source>
        <dbReference type="EMBL" id="PSR92605.1"/>
    </source>
</evidence>
<evidence type="ECO:0000313" key="3">
    <source>
        <dbReference type="Proteomes" id="UP000241394"/>
    </source>
</evidence>
<dbReference type="Proteomes" id="UP000241394">
    <property type="component" value="Chromosome LG24"/>
</dbReference>
<accession>A0A2R6PJU9</accession>
<proteinExistence type="predicted"/>
<reference evidence="2 3" key="1">
    <citation type="submission" date="2017-07" db="EMBL/GenBank/DDBJ databases">
        <title>An improved, manually edited Actinidia chinensis var. chinensis (kiwifruit) genome highlights the challenges associated with draft genomes and gene prediction in plants.</title>
        <authorList>
            <person name="Pilkington S."/>
            <person name="Crowhurst R."/>
            <person name="Hilario E."/>
            <person name="Nardozza S."/>
            <person name="Fraser L."/>
            <person name="Peng Y."/>
            <person name="Gunaseelan K."/>
            <person name="Simpson R."/>
            <person name="Tahir J."/>
            <person name="Deroles S."/>
            <person name="Templeton K."/>
            <person name="Luo Z."/>
            <person name="Davy M."/>
            <person name="Cheng C."/>
            <person name="Mcneilage M."/>
            <person name="Scaglione D."/>
            <person name="Liu Y."/>
            <person name="Zhang Q."/>
            <person name="Datson P."/>
            <person name="De Silva N."/>
            <person name="Gardiner S."/>
            <person name="Bassett H."/>
            <person name="Chagne D."/>
            <person name="Mccallum J."/>
            <person name="Dzierzon H."/>
            <person name="Deng C."/>
            <person name="Wang Y.-Y."/>
            <person name="Barron N."/>
            <person name="Manako K."/>
            <person name="Bowen J."/>
            <person name="Foster T."/>
            <person name="Erridge Z."/>
            <person name="Tiffin H."/>
            <person name="Waite C."/>
            <person name="Davies K."/>
            <person name="Grierson E."/>
            <person name="Laing W."/>
            <person name="Kirk R."/>
            <person name="Chen X."/>
            <person name="Wood M."/>
            <person name="Montefiori M."/>
            <person name="Brummell D."/>
            <person name="Schwinn K."/>
            <person name="Catanach A."/>
            <person name="Fullerton C."/>
            <person name="Li D."/>
            <person name="Meiyalaghan S."/>
            <person name="Nieuwenhuizen N."/>
            <person name="Read N."/>
            <person name="Prakash R."/>
            <person name="Hunter D."/>
            <person name="Zhang H."/>
            <person name="Mckenzie M."/>
            <person name="Knabel M."/>
            <person name="Harris A."/>
            <person name="Allan A."/>
            <person name="Chen A."/>
            <person name="Janssen B."/>
            <person name="Plunkett B."/>
            <person name="Dwamena C."/>
            <person name="Voogd C."/>
            <person name="Leif D."/>
            <person name="Lafferty D."/>
            <person name="Souleyre E."/>
            <person name="Varkonyi-Gasic E."/>
            <person name="Gambi F."/>
            <person name="Hanley J."/>
            <person name="Yao J.-L."/>
            <person name="Cheung J."/>
            <person name="David K."/>
            <person name="Warren B."/>
            <person name="Marsh K."/>
            <person name="Snowden K."/>
            <person name="Lin-Wang K."/>
            <person name="Brian L."/>
            <person name="Martinez-Sanchez M."/>
            <person name="Wang M."/>
            <person name="Ileperuma N."/>
            <person name="Macnee N."/>
            <person name="Campin R."/>
            <person name="Mcatee P."/>
            <person name="Drummond R."/>
            <person name="Espley R."/>
            <person name="Ireland H."/>
            <person name="Wu R."/>
            <person name="Atkinson R."/>
            <person name="Karunairetnam S."/>
            <person name="Bulley S."/>
            <person name="Chunkath S."/>
            <person name="Hanley Z."/>
            <person name="Storey R."/>
            <person name="Thrimawithana A."/>
            <person name="Thomson S."/>
            <person name="David C."/>
            <person name="Testolin R."/>
        </authorList>
    </citation>
    <scope>NUCLEOTIDE SEQUENCE [LARGE SCALE GENOMIC DNA]</scope>
    <source>
        <strain evidence="3">cv. Red5</strain>
        <tissue evidence="2">Young leaf</tissue>
    </source>
</reference>